<comment type="caution">
    <text evidence="2">The sequence shown here is derived from an EMBL/GenBank/DDBJ whole genome shotgun (WGS) entry which is preliminary data.</text>
</comment>
<evidence type="ECO:0000313" key="2">
    <source>
        <dbReference type="EMBL" id="RCV55226.1"/>
    </source>
</evidence>
<dbReference type="RefSeq" id="WP_114399786.1">
    <property type="nucleotide sequence ID" value="NZ_QEIM01000154.1"/>
</dbReference>
<dbReference type="AlphaFoldDB" id="A0A368T5W9"/>
<feature type="compositionally biased region" description="Basic and acidic residues" evidence="1">
    <location>
        <begin position="603"/>
        <end position="612"/>
    </location>
</feature>
<dbReference type="Proteomes" id="UP000253318">
    <property type="component" value="Unassembled WGS sequence"/>
</dbReference>
<accession>A0A368T5W9</accession>
<sequence length="612" mass="66168">MADMDQGTAGFERTSGRPAGPVERVAAIITDARATRRASDPEWVVARLAVVSAARREVLDRGPRPAGPEQPGGSPDWPRFHQELSTVAAAFEVLGDAGAAVATLGELVRLGPAAGTPESVSAPRMAGWLRLAELHRAADDTDRAAEVLLARDALLAGVPVPAAELRERVGRFRALVDGGRYGDEARSAMRALHGAVDLDVLEERVRGAAALAGPGGRTAEARAILEDVTERTASPAAALGLGADVSRPWHIRRDAARALAGIDAREGRHSEAGWSYVALARAEEAAFLREGYLSGAWRRSLDDRMRAMDAFRGAGEWKQVEREARTVLHSVAKTERLRDPVPSPSDRRLAPDLDALHARADEARQQAGRALAESLARQGAWHRLADAGIAGLDAVPTTPDSAAERPVAAWRRVLGEGVRAMESFLAAGEWQEAEREARTVLHGRARAERLQYQHTSPVSVPPELEQLREFAQEAELKATRTLVLALARQDEWDRVAEAARDVVGLDAVPAELRFVERHWRLRPAPDDEDVAGVLERLRGVQRKRRDANDPNASPGETTEAPEPRQPPADLRTAVATAAASRGPRTSTPQDRARARRARLTPGRRGEGRSTGR</sequence>
<reference evidence="2 3" key="1">
    <citation type="submission" date="2018-04" db="EMBL/GenBank/DDBJ databases">
        <title>Novel actinobacteria from marine sediment.</title>
        <authorList>
            <person name="Ng Z.Y."/>
            <person name="Tan G.Y.A."/>
        </authorList>
    </citation>
    <scope>NUCLEOTIDE SEQUENCE [LARGE SCALE GENOMIC DNA]</scope>
    <source>
        <strain evidence="2 3">TPS81</strain>
    </source>
</reference>
<dbReference type="EMBL" id="QEIN01000150">
    <property type="protein sequence ID" value="RCV55226.1"/>
    <property type="molecule type" value="Genomic_DNA"/>
</dbReference>
<proteinExistence type="predicted"/>
<protein>
    <submittedName>
        <fullName evidence="2">Uncharacterized protein</fullName>
    </submittedName>
</protein>
<keyword evidence="3" id="KW-1185">Reference proteome</keyword>
<evidence type="ECO:0000313" key="3">
    <source>
        <dbReference type="Proteomes" id="UP000253318"/>
    </source>
</evidence>
<feature type="region of interest" description="Disordered" evidence="1">
    <location>
        <begin position="537"/>
        <end position="612"/>
    </location>
</feature>
<name>A0A368T5W9_9ACTN</name>
<feature type="region of interest" description="Disordered" evidence="1">
    <location>
        <begin position="58"/>
        <end position="79"/>
    </location>
</feature>
<evidence type="ECO:0000256" key="1">
    <source>
        <dbReference type="SAM" id="MobiDB-lite"/>
    </source>
</evidence>
<organism evidence="2 3">
    <name type="scientific">Marinitenerispora sediminis</name>
    <dbReference type="NCBI Taxonomy" id="1931232"/>
    <lineage>
        <taxon>Bacteria</taxon>
        <taxon>Bacillati</taxon>
        <taxon>Actinomycetota</taxon>
        <taxon>Actinomycetes</taxon>
        <taxon>Streptosporangiales</taxon>
        <taxon>Nocardiopsidaceae</taxon>
        <taxon>Marinitenerispora</taxon>
    </lineage>
</organism>
<gene>
    <name evidence="2" type="ORF">DEF24_18195</name>
</gene>